<dbReference type="GO" id="GO:0003677">
    <property type="term" value="F:DNA binding"/>
    <property type="evidence" value="ECO:0007669"/>
    <property type="project" value="UniProtKB-KW"/>
</dbReference>
<organism evidence="1 2">
    <name type="scientific">Rossellomorea pakistanensis</name>
    <dbReference type="NCBI Taxonomy" id="992288"/>
    <lineage>
        <taxon>Bacteria</taxon>
        <taxon>Bacillati</taxon>
        <taxon>Bacillota</taxon>
        <taxon>Bacilli</taxon>
        <taxon>Bacillales</taxon>
        <taxon>Bacillaceae</taxon>
        <taxon>Rossellomorea</taxon>
    </lineage>
</organism>
<evidence type="ECO:0000313" key="2">
    <source>
        <dbReference type="Proteomes" id="UP001646157"/>
    </source>
</evidence>
<proteinExistence type="predicted"/>
<gene>
    <name evidence="1" type="ORF">JOC86_003120</name>
</gene>
<keyword evidence="2" id="KW-1185">Reference proteome</keyword>
<name>A0ABS2NFH0_9BACI</name>
<keyword evidence="1" id="KW-0238">DNA-binding</keyword>
<reference evidence="1 2" key="1">
    <citation type="submission" date="2021-01" db="EMBL/GenBank/DDBJ databases">
        <title>Genomic Encyclopedia of Type Strains, Phase IV (KMG-IV): sequencing the most valuable type-strain genomes for metagenomic binning, comparative biology and taxonomic classification.</title>
        <authorList>
            <person name="Goeker M."/>
        </authorList>
    </citation>
    <scope>NUCLEOTIDE SEQUENCE [LARGE SCALE GENOMIC DNA]</scope>
    <source>
        <strain evidence="1 2">DSM 24834</strain>
    </source>
</reference>
<accession>A0ABS2NFH0</accession>
<evidence type="ECO:0000313" key="1">
    <source>
        <dbReference type="EMBL" id="MBM7586568.1"/>
    </source>
</evidence>
<comment type="caution">
    <text evidence="1">The sequence shown here is derived from an EMBL/GenBank/DDBJ whole genome shotgun (WGS) entry which is preliminary data.</text>
</comment>
<protein>
    <submittedName>
        <fullName evidence="1">DNA-binding transcriptional regulator YafY</fullName>
    </submittedName>
</protein>
<dbReference type="RefSeq" id="WP_205173779.1">
    <property type="nucleotide sequence ID" value="NZ_JAFBDZ010000003.1"/>
</dbReference>
<dbReference type="Proteomes" id="UP001646157">
    <property type="component" value="Unassembled WGS sequence"/>
</dbReference>
<sequence length="75" mass="9009">MRSKLIRFQLEQSPVEMIYLSEKGICTKRTIIIKELNVKTLRAYCYYRRNIRTFKLDQILAIEKKRTSSSRPNII</sequence>
<dbReference type="EMBL" id="JAFBDZ010000003">
    <property type="protein sequence ID" value="MBM7586568.1"/>
    <property type="molecule type" value="Genomic_DNA"/>
</dbReference>